<proteinExistence type="predicted"/>
<feature type="region of interest" description="Disordered" evidence="6">
    <location>
        <begin position="351"/>
        <end position="376"/>
    </location>
</feature>
<dbReference type="Pfam" id="PF00847">
    <property type="entry name" value="AP2"/>
    <property type="match status" value="1"/>
</dbReference>
<evidence type="ECO:0000256" key="4">
    <source>
        <dbReference type="ARBA" id="ARBA00023163"/>
    </source>
</evidence>
<dbReference type="EMBL" id="CAJHUC010000977">
    <property type="protein sequence ID" value="CAD7699246.1"/>
    <property type="molecule type" value="Genomic_DNA"/>
</dbReference>
<keyword evidence="2" id="KW-0805">Transcription regulation</keyword>
<protein>
    <recommendedName>
        <fullName evidence="7">AP2/ERF domain-containing protein</fullName>
    </recommendedName>
</protein>
<dbReference type="OrthoDB" id="550883at2759"/>
<dbReference type="SUPFAM" id="SSF54171">
    <property type="entry name" value="DNA-binding domain"/>
    <property type="match status" value="1"/>
</dbReference>
<organism evidence="8 9">
    <name type="scientific">Ostreobium quekettii</name>
    <dbReference type="NCBI Taxonomy" id="121088"/>
    <lineage>
        <taxon>Eukaryota</taxon>
        <taxon>Viridiplantae</taxon>
        <taxon>Chlorophyta</taxon>
        <taxon>core chlorophytes</taxon>
        <taxon>Ulvophyceae</taxon>
        <taxon>TCBD clade</taxon>
        <taxon>Bryopsidales</taxon>
        <taxon>Ostreobineae</taxon>
        <taxon>Ostreobiaceae</taxon>
        <taxon>Ostreobium</taxon>
    </lineage>
</organism>
<dbReference type="InterPro" id="IPR016177">
    <property type="entry name" value="DNA-bd_dom_sf"/>
</dbReference>
<comment type="subcellular location">
    <subcellularLocation>
        <location evidence="1">Nucleus</location>
    </subcellularLocation>
</comment>
<evidence type="ECO:0000256" key="2">
    <source>
        <dbReference type="ARBA" id="ARBA00023015"/>
    </source>
</evidence>
<feature type="domain" description="AP2/ERF" evidence="7">
    <location>
        <begin position="12"/>
        <end position="69"/>
    </location>
</feature>
<reference evidence="8" key="1">
    <citation type="submission" date="2020-12" db="EMBL/GenBank/DDBJ databases">
        <authorList>
            <person name="Iha C."/>
        </authorList>
    </citation>
    <scope>NUCLEOTIDE SEQUENCE</scope>
</reference>
<dbReference type="GO" id="GO:0003677">
    <property type="term" value="F:DNA binding"/>
    <property type="evidence" value="ECO:0007669"/>
    <property type="project" value="UniProtKB-KW"/>
</dbReference>
<accession>A0A8S1IW04</accession>
<dbReference type="PANTHER" id="PTHR31190">
    <property type="entry name" value="DNA-BINDING DOMAIN"/>
    <property type="match status" value="1"/>
</dbReference>
<dbReference type="PROSITE" id="PS51032">
    <property type="entry name" value="AP2_ERF"/>
    <property type="match status" value="1"/>
</dbReference>
<dbReference type="InterPro" id="IPR001471">
    <property type="entry name" value="AP2/ERF_dom"/>
</dbReference>
<keyword evidence="5" id="KW-0539">Nucleus</keyword>
<evidence type="ECO:0000256" key="6">
    <source>
        <dbReference type="SAM" id="MobiDB-lite"/>
    </source>
</evidence>
<evidence type="ECO:0000313" key="8">
    <source>
        <dbReference type="EMBL" id="CAD7699246.1"/>
    </source>
</evidence>
<dbReference type="CDD" id="cd00018">
    <property type="entry name" value="AP2"/>
    <property type="match status" value="1"/>
</dbReference>
<keyword evidence="4" id="KW-0804">Transcription</keyword>
<dbReference type="Gene3D" id="3.30.730.10">
    <property type="entry name" value="AP2/ERF domain"/>
    <property type="match status" value="1"/>
</dbReference>
<dbReference type="GO" id="GO:0005634">
    <property type="term" value="C:nucleus"/>
    <property type="evidence" value="ECO:0007669"/>
    <property type="project" value="UniProtKB-SubCell"/>
</dbReference>
<comment type="caution">
    <text evidence="8">The sequence shown here is derived from an EMBL/GenBank/DDBJ whole genome shotgun (WGS) entry which is preliminary data.</text>
</comment>
<feature type="compositionally biased region" description="Polar residues" evidence="6">
    <location>
        <begin position="358"/>
        <end position="376"/>
    </location>
</feature>
<evidence type="ECO:0000256" key="5">
    <source>
        <dbReference type="ARBA" id="ARBA00023242"/>
    </source>
</evidence>
<dbReference type="InterPro" id="IPR044808">
    <property type="entry name" value="ERF_plant"/>
</dbReference>
<evidence type="ECO:0000259" key="7">
    <source>
        <dbReference type="PROSITE" id="PS51032"/>
    </source>
</evidence>
<feature type="region of interest" description="Disordered" evidence="6">
    <location>
        <begin position="158"/>
        <end position="182"/>
    </location>
</feature>
<evidence type="ECO:0000256" key="1">
    <source>
        <dbReference type="ARBA" id="ARBA00004123"/>
    </source>
</evidence>
<dbReference type="InterPro" id="IPR036955">
    <property type="entry name" value="AP2/ERF_dom_sf"/>
</dbReference>
<gene>
    <name evidence="8" type="ORF">OSTQU699_LOCUS4605</name>
</gene>
<keyword evidence="9" id="KW-1185">Reference proteome</keyword>
<evidence type="ECO:0000256" key="3">
    <source>
        <dbReference type="ARBA" id="ARBA00023125"/>
    </source>
</evidence>
<dbReference type="Proteomes" id="UP000708148">
    <property type="component" value="Unassembled WGS sequence"/>
</dbReference>
<dbReference type="GO" id="GO:0003700">
    <property type="term" value="F:DNA-binding transcription factor activity"/>
    <property type="evidence" value="ECO:0007669"/>
    <property type="project" value="InterPro"/>
</dbReference>
<dbReference type="SMART" id="SM00380">
    <property type="entry name" value="AP2"/>
    <property type="match status" value="1"/>
</dbReference>
<dbReference type="PANTHER" id="PTHR31190:SF374">
    <property type="entry name" value="AP2_ERF DOMAIN-CONTAINING PROTEIN"/>
    <property type="match status" value="1"/>
</dbReference>
<keyword evidence="3" id="KW-0238">DNA-binding</keyword>
<name>A0A8S1IW04_9CHLO</name>
<dbReference type="FunFam" id="3.30.730.10:FF:000001">
    <property type="entry name" value="Ethylene-responsive transcription factor 2"/>
    <property type="match status" value="1"/>
</dbReference>
<feature type="compositionally biased region" description="Acidic residues" evidence="6">
    <location>
        <begin position="167"/>
        <end position="182"/>
    </location>
</feature>
<dbReference type="GO" id="GO:0009873">
    <property type="term" value="P:ethylene-activated signaling pathway"/>
    <property type="evidence" value="ECO:0007669"/>
    <property type="project" value="InterPro"/>
</dbReference>
<evidence type="ECO:0000313" key="9">
    <source>
        <dbReference type="Proteomes" id="UP000708148"/>
    </source>
</evidence>
<sequence>MGGIVVPKKGKNYRGVRQRPWGKWAAEIRDPSVGARRWLGTFDTAVEAARAYDAAARAIRGSNARCNFPLPDNADRQSPIPGLGMHTLPFLGMPPQDGAAAGGGCQIHGVGQLPQLRKGDIGSPGLGISGMGSLEEVRWSRGDRQDCSGADRRAAARFDKENSLSDSESDSDIEFSDDYGSDDESLIPAEKLLLNSSELPTGAMPMSGAQSIPIGPDALSSSVAMRTGVTPPEGWKVPLSPQQIAASPRSHSIHFGSMGRSVDMVDMVKRIMEGGNMSVGSFNIDDTASNAFLRRVGSCDTDFSAKDEPQKGRPSGDMDDTFMYEPSASIWHWPRWSGLCAHATVCRGHGRRRGEQYDGSTGARNVGTSMGMNDGS</sequence>
<dbReference type="AlphaFoldDB" id="A0A8S1IW04"/>
<dbReference type="PRINTS" id="PR00367">
    <property type="entry name" value="ETHRSPELEMNT"/>
</dbReference>